<sequence>MSSAVQGAKRKREDSDVGIEQDSVSFNSNNENNQSFGNFPQIPKRRRVQVAPQQLSPELELATKLCADICNIGEQNLSFLTNDILYMAVPISGEIVNSEEVRDAILNTVYSVLVEQPHKIPFLSALIQVSNIVNNVVGKYVVEFLHEKAQELLHEFQKSQEQAESEDKEDEIVLGTSECGTWNRLKLVLRFFATLSPIIENDGVFTLFKQFLELAIELQNQCEQRCALAETMYYNTLISVPYITFSDPNNADLILKSNELLELAKSFKIVPSKSLDFFKHFNITNDKTQAAPFDDKCLVDLILPAVLKISENNWQLEYFINIKDALLEMEKNLIEKHGEPAKHQLPQLSFPDIEFLKQVGNLKNIIGNIDTLWKAPRIALQVYLPSANGFETQPPLESYFGLLLRDISQDIIQNLEFNKKTVSQQLLNLAFFFKEKTFSPAGSSIDKLSLINDKRNGINIAVSLDTGDEEDPLKLKLFQLTQEAELDFASGFTSTWKIEDVITESILNLIFNLPNVSNPIIYFYTVLVECCTRQAKAMAPVFGRAIRFFYSNIMLLDFELRSRYLDWLAVQLSNFRFQWKWREWEEDSIALNESKFHPRIVLIKNLIAKEIRLSSKRQIRQTLPEEFYRYLDISLYKKEQIDKYDMEVFGNSCGDIANDKDEMETDEMADLEDVELDSKMKFLKVSNPLKDICFRIFENLQNYGSFEEFNNLVADLKQQAEPFNIPNIDRYIINLVYQSACVIGSRSISHISSFIGVAEFKLKKTVGLDVSNILKEEEEYQGDQFAVIESEGELKTRQQWVIESVLRIWNHEPQVGFLILEMLLTRRILTVDELLRTAFDQENYAILTNVSCTESILRILENLKLFNISNPKEVQECYMLFFKLIVQNMNLVILKINPDENTLITSPDNEDQVSEENEARWCFIGLFLLMKSYLRKFSNEYILIETELENLITELQHKPTQNVLKNLLYKLKNL</sequence>
<dbReference type="Pfam" id="PF09088">
    <property type="entry name" value="MIF4G_like"/>
    <property type="match status" value="2"/>
</dbReference>
<feature type="region of interest" description="Disordered" evidence="2">
    <location>
        <begin position="1"/>
        <end position="39"/>
    </location>
</feature>
<dbReference type="OrthoDB" id="10252707at2759"/>
<evidence type="ECO:0000259" key="4">
    <source>
        <dbReference type="Pfam" id="PF09090"/>
    </source>
</evidence>
<evidence type="ECO:0000313" key="5">
    <source>
        <dbReference type="EMBL" id="ODV94602.1"/>
    </source>
</evidence>
<evidence type="ECO:0000256" key="1">
    <source>
        <dbReference type="SAM" id="Coils"/>
    </source>
</evidence>
<gene>
    <name evidence="5" type="ORF">PACTADRAFT_50476</name>
</gene>
<dbReference type="GO" id="GO:0003729">
    <property type="term" value="F:mRNA binding"/>
    <property type="evidence" value="ECO:0007669"/>
    <property type="project" value="TreeGrafter"/>
</dbReference>
<feature type="domain" description="MIF4G-like type 2" evidence="4">
    <location>
        <begin position="682"/>
        <end position="864"/>
    </location>
</feature>
<evidence type="ECO:0008006" key="7">
    <source>
        <dbReference type="Google" id="ProtNLM"/>
    </source>
</evidence>
<dbReference type="GO" id="GO:0006406">
    <property type="term" value="P:mRNA export from nucleus"/>
    <property type="evidence" value="ECO:0007669"/>
    <property type="project" value="InterPro"/>
</dbReference>
<dbReference type="Pfam" id="PF09090">
    <property type="entry name" value="MIF4G_like_2"/>
    <property type="match status" value="1"/>
</dbReference>
<dbReference type="GO" id="GO:0005634">
    <property type="term" value="C:nucleus"/>
    <property type="evidence" value="ECO:0007669"/>
    <property type="project" value="TreeGrafter"/>
</dbReference>
<dbReference type="Proteomes" id="UP000094236">
    <property type="component" value="Unassembled WGS sequence"/>
</dbReference>
<feature type="coiled-coil region" evidence="1">
    <location>
        <begin position="142"/>
        <end position="169"/>
    </location>
</feature>
<dbReference type="Gene3D" id="1.25.40.180">
    <property type="match status" value="3"/>
</dbReference>
<feature type="compositionally biased region" description="Low complexity" evidence="2">
    <location>
        <begin position="25"/>
        <end position="39"/>
    </location>
</feature>
<evidence type="ECO:0000313" key="6">
    <source>
        <dbReference type="Proteomes" id="UP000094236"/>
    </source>
</evidence>
<accession>A0A1E4TS79</accession>
<dbReference type="PANTHER" id="PTHR12412:SF2">
    <property type="entry name" value="NUCLEAR CAP-BINDING PROTEIN SUBUNIT 1"/>
    <property type="match status" value="1"/>
</dbReference>
<organism evidence="5 6">
    <name type="scientific">Pachysolen tannophilus NRRL Y-2460</name>
    <dbReference type="NCBI Taxonomy" id="669874"/>
    <lineage>
        <taxon>Eukaryota</taxon>
        <taxon>Fungi</taxon>
        <taxon>Dikarya</taxon>
        <taxon>Ascomycota</taxon>
        <taxon>Saccharomycotina</taxon>
        <taxon>Pichiomycetes</taxon>
        <taxon>Pachysolenaceae</taxon>
        <taxon>Pachysolen</taxon>
    </lineage>
</organism>
<dbReference type="InterPro" id="IPR016024">
    <property type="entry name" value="ARM-type_fold"/>
</dbReference>
<dbReference type="PANTHER" id="PTHR12412">
    <property type="entry name" value="CAP BINDING PROTEIN"/>
    <property type="match status" value="1"/>
</dbReference>
<evidence type="ECO:0000256" key="2">
    <source>
        <dbReference type="SAM" id="MobiDB-lite"/>
    </source>
</evidence>
<dbReference type="AlphaFoldDB" id="A0A1E4TS79"/>
<proteinExistence type="predicted"/>
<dbReference type="InterPro" id="IPR027159">
    <property type="entry name" value="CBP80"/>
</dbReference>
<keyword evidence="6" id="KW-1185">Reference proteome</keyword>
<dbReference type="EMBL" id="KV454015">
    <property type="protein sequence ID" value="ODV94602.1"/>
    <property type="molecule type" value="Genomic_DNA"/>
</dbReference>
<evidence type="ECO:0000259" key="3">
    <source>
        <dbReference type="Pfam" id="PF09088"/>
    </source>
</evidence>
<protein>
    <recommendedName>
        <fullName evidence="7">MIF4G domain-containing protein</fullName>
    </recommendedName>
</protein>
<dbReference type="GO" id="GO:0005846">
    <property type="term" value="C:nuclear cap binding complex"/>
    <property type="evidence" value="ECO:0007669"/>
    <property type="project" value="InterPro"/>
</dbReference>
<feature type="domain" description="MIF4G-like type 1" evidence="3">
    <location>
        <begin position="394"/>
        <end position="454"/>
    </location>
</feature>
<dbReference type="SUPFAM" id="SSF48371">
    <property type="entry name" value="ARM repeat"/>
    <property type="match status" value="3"/>
</dbReference>
<dbReference type="GO" id="GO:0000184">
    <property type="term" value="P:nuclear-transcribed mRNA catabolic process, nonsense-mediated decay"/>
    <property type="evidence" value="ECO:0007669"/>
    <property type="project" value="TreeGrafter"/>
</dbReference>
<dbReference type="InterPro" id="IPR015174">
    <property type="entry name" value="MIF4G-like_typ-2"/>
</dbReference>
<dbReference type="InterPro" id="IPR015172">
    <property type="entry name" value="MIF4G-like_typ-1"/>
</dbReference>
<feature type="domain" description="MIF4G-like type 1" evidence="3">
    <location>
        <begin position="481"/>
        <end position="625"/>
    </location>
</feature>
<dbReference type="GO" id="GO:0000339">
    <property type="term" value="F:RNA cap binding"/>
    <property type="evidence" value="ECO:0007669"/>
    <property type="project" value="InterPro"/>
</dbReference>
<reference evidence="6" key="1">
    <citation type="submission" date="2016-05" db="EMBL/GenBank/DDBJ databases">
        <title>Comparative genomics of biotechnologically important yeasts.</title>
        <authorList>
            <consortium name="DOE Joint Genome Institute"/>
            <person name="Riley R."/>
            <person name="Haridas S."/>
            <person name="Wolfe K.H."/>
            <person name="Lopes M.R."/>
            <person name="Hittinger C.T."/>
            <person name="Goker M."/>
            <person name="Salamov A."/>
            <person name="Wisecaver J."/>
            <person name="Long T.M."/>
            <person name="Aerts A.L."/>
            <person name="Barry K."/>
            <person name="Choi C."/>
            <person name="Clum A."/>
            <person name="Coughlan A.Y."/>
            <person name="Deshpande S."/>
            <person name="Douglass A.P."/>
            <person name="Hanson S.J."/>
            <person name="Klenk H.-P."/>
            <person name="Labutti K."/>
            <person name="Lapidus A."/>
            <person name="Lindquist E."/>
            <person name="Lipzen A."/>
            <person name="Meier-Kolthoff J.P."/>
            <person name="Ohm R.A."/>
            <person name="Otillar R.P."/>
            <person name="Pangilinan J."/>
            <person name="Peng Y."/>
            <person name="Rokas A."/>
            <person name="Rosa C.A."/>
            <person name="Scheuner C."/>
            <person name="Sibirny A.A."/>
            <person name="Slot J.C."/>
            <person name="Stielow J.B."/>
            <person name="Sun H."/>
            <person name="Kurtzman C.P."/>
            <person name="Blackwell M."/>
            <person name="Grigoriev I.V."/>
            <person name="Jeffries T.W."/>
        </authorList>
    </citation>
    <scope>NUCLEOTIDE SEQUENCE [LARGE SCALE GENOMIC DNA]</scope>
    <source>
        <strain evidence="6">NRRL Y-2460</strain>
    </source>
</reference>
<dbReference type="STRING" id="669874.A0A1E4TS79"/>
<name>A0A1E4TS79_PACTA</name>
<keyword evidence="1" id="KW-0175">Coiled coil</keyword>